<name>A0A9P6CG56_9AGAR</name>
<dbReference type="OrthoDB" id="2649950at2759"/>
<organism evidence="2 3">
    <name type="scientific">Collybia nuda</name>
    <dbReference type="NCBI Taxonomy" id="64659"/>
    <lineage>
        <taxon>Eukaryota</taxon>
        <taxon>Fungi</taxon>
        <taxon>Dikarya</taxon>
        <taxon>Basidiomycota</taxon>
        <taxon>Agaricomycotina</taxon>
        <taxon>Agaricomycetes</taxon>
        <taxon>Agaricomycetidae</taxon>
        <taxon>Agaricales</taxon>
        <taxon>Tricholomatineae</taxon>
        <taxon>Clitocybaceae</taxon>
        <taxon>Collybia</taxon>
    </lineage>
</organism>
<feature type="region of interest" description="Disordered" evidence="1">
    <location>
        <begin position="353"/>
        <end position="373"/>
    </location>
</feature>
<feature type="compositionally biased region" description="Low complexity" evidence="1">
    <location>
        <begin position="44"/>
        <end position="54"/>
    </location>
</feature>
<accession>A0A9P6CG56</accession>
<dbReference type="EMBL" id="MU150251">
    <property type="protein sequence ID" value="KAF9464871.1"/>
    <property type="molecule type" value="Genomic_DNA"/>
</dbReference>
<evidence type="ECO:0000256" key="1">
    <source>
        <dbReference type="SAM" id="MobiDB-lite"/>
    </source>
</evidence>
<sequence length="441" mass="49704">MKKTRILNFSTRRFAVSPTEGNEYSTRVREEDISLTALMQHPAASGSSASCPSSLQMWHPHEEQGSNGSVLGQNLDETAIGFEWQKFFNNGGRVWDIFQDNETLRRHYAVRKNIVLDSIYPQSTPHIVLTPAEETWDDQLVAWENRVESQWMGNLMVPIVSALWLPPPIAPSLEPTIYIDYDPSLEGNVLNPIGVFSISKFNKFIESASTERLVLCQLVRALQKQQCRAVFFRASTIAQSFRERYNSSLDCLKSFELPFVWSDPAEPILATCSKLLGTTIIDSPCPFLLPHIIICTPPPQDFWIPWNNATNDPQDQSFGNYLIVPSVAVGVINPAEVSSWESASCANFDIAVDQSESPPTPSSSLPDTPVDERDDLDYFLTRHGDVGDAGMETDYYHQSLRGLPPIQEEYLEVESAKLPLRPIFSIEEDEDDLPPLDDWYK</sequence>
<reference evidence="2" key="1">
    <citation type="submission" date="2020-11" db="EMBL/GenBank/DDBJ databases">
        <authorList>
            <consortium name="DOE Joint Genome Institute"/>
            <person name="Ahrendt S."/>
            <person name="Riley R."/>
            <person name="Andreopoulos W."/>
            <person name="Labutti K."/>
            <person name="Pangilinan J."/>
            <person name="Ruiz-Duenas F.J."/>
            <person name="Barrasa J.M."/>
            <person name="Sanchez-Garcia M."/>
            <person name="Camarero S."/>
            <person name="Miyauchi S."/>
            <person name="Serrano A."/>
            <person name="Linde D."/>
            <person name="Babiker R."/>
            <person name="Drula E."/>
            <person name="Ayuso-Fernandez I."/>
            <person name="Pacheco R."/>
            <person name="Padilla G."/>
            <person name="Ferreira P."/>
            <person name="Barriuso J."/>
            <person name="Kellner H."/>
            <person name="Castanera R."/>
            <person name="Alfaro M."/>
            <person name="Ramirez L."/>
            <person name="Pisabarro A.G."/>
            <person name="Kuo A."/>
            <person name="Tritt A."/>
            <person name="Lipzen A."/>
            <person name="He G."/>
            <person name="Yan M."/>
            <person name="Ng V."/>
            <person name="Cullen D."/>
            <person name="Martin F."/>
            <person name="Rosso M.-N."/>
            <person name="Henrissat B."/>
            <person name="Hibbett D."/>
            <person name="Martinez A.T."/>
            <person name="Grigoriev I.V."/>
        </authorList>
    </citation>
    <scope>NUCLEOTIDE SEQUENCE</scope>
    <source>
        <strain evidence="2">CBS 247.69</strain>
    </source>
</reference>
<gene>
    <name evidence="2" type="ORF">BDZ94DRAFT_1255445</name>
</gene>
<feature type="region of interest" description="Disordered" evidence="1">
    <location>
        <begin position="44"/>
        <end position="67"/>
    </location>
</feature>
<evidence type="ECO:0000313" key="3">
    <source>
        <dbReference type="Proteomes" id="UP000807353"/>
    </source>
</evidence>
<proteinExistence type="predicted"/>
<evidence type="ECO:0000313" key="2">
    <source>
        <dbReference type="EMBL" id="KAF9464871.1"/>
    </source>
</evidence>
<keyword evidence="3" id="KW-1185">Reference proteome</keyword>
<dbReference type="AlphaFoldDB" id="A0A9P6CG56"/>
<comment type="caution">
    <text evidence="2">The sequence shown here is derived from an EMBL/GenBank/DDBJ whole genome shotgun (WGS) entry which is preliminary data.</text>
</comment>
<protein>
    <submittedName>
        <fullName evidence="2">Uncharacterized protein</fullName>
    </submittedName>
</protein>
<dbReference type="Proteomes" id="UP000807353">
    <property type="component" value="Unassembled WGS sequence"/>
</dbReference>